<dbReference type="PRINTS" id="PR00146">
    <property type="entry name" value="DHPICSNTHASE"/>
</dbReference>
<evidence type="ECO:0000256" key="1">
    <source>
        <dbReference type="ARBA" id="ARBA00023239"/>
    </source>
</evidence>
<dbReference type="PIRSF" id="PIRSF001365">
    <property type="entry name" value="DHDPS"/>
    <property type="match status" value="1"/>
</dbReference>
<evidence type="ECO:0000313" key="5">
    <source>
        <dbReference type="EMBL" id="RAI60742.1"/>
    </source>
</evidence>
<dbReference type="PANTHER" id="PTHR12128:SF67">
    <property type="entry name" value="BLR3884 PROTEIN"/>
    <property type="match status" value="1"/>
</dbReference>
<keyword evidence="1 2" id="KW-0456">Lyase</keyword>
<organism evidence="5 6">
    <name type="scientific">Roseicella frigidaeris</name>
    <dbReference type="NCBI Taxonomy" id="2230885"/>
    <lineage>
        <taxon>Bacteria</taxon>
        <taxon>Pseudomonadati</taxon>
        <taxon>Pseudomonadota</taxon>
        <taxon>Alphaproteobacteria</taxon>
        <taxon>Acetobacterales</taxon>
        <taxon>Roseomonadaceae</taxon>
        <taxon>Roseicella</taxon>
    </lineage>
</organism>
<evidence type="ECO:0000313" key="6">
    <source>
        <dbReference type="Proteomes" id="UP000249065"/>
    </source>
</evidence>
<reference evidence="6" key="1">
    <citation type="submission" date="2018-06" db="EMBL/GenBank/DDBJ databases">
        <authorList>
            <person name="Khan S.A."/>
        </authorList>
    </citation>
    <scope>NUCLEOTIDE SEQUENCE [LARGE SCALE GENOMIC DNA]</scope>
    <source>
        <strain evidence="6">DB-1506</strain>
    </source>
</reference>
<dbReference type="Gene3D" id="3.20.20.70">
    <property type="entry name" value="Aldolase class I"/>
    <property type="match status" value="1"/>
</dbReference>
<sequence>MPACKDARMQDALFGGVNAAVLTALAPDLSPDPALMATHAAWLLAHGCNGLGVLGTTGEANSLGLQERKQVLEGLVAHGIPAAAMMPGTGTANLTDTVELTLHARAQGCRGVLVLPPFYYKSPSDDGLFAYFSEVLQRTGGGIALYLYNFPQQSAVPFSLALIERLLKAYPGAIRGVKDSSGDYANMKAMIDAFAGDGFEVYSGSDEYLQRILAEGGAGCITAASNGNSHWGGIVYAKRTGPEADAAQAVLTATRRAATSVPLIPGLREIIARSTGQEGWRTIRPPHLPLTREQGDAVWAAWQAAGALPLPGLTPARRAA</sequence>
<gene>
    <name evidence="5" type="ORF">DOO78_01010</name>
</gene>
<dbReference type="CDD" id="cd00408">
    <property type="entry name" value="DHDPS-like"/>
    <property type="match status" value="1"/>
</dbReference>
<keyword evidence="6" id="KW-1185">Reference proteome</keyword>
<accession>A0A327MEQ5</accession>
<dbReference type="InterPro" id="IPR002220">
    <property type="entry name" value="DapA-like"/>
</dbReference>
<evidence type="ECO:0000256" key="3">
    <source>
        <dbReference type="PIRSR" id="PIRSR001365-1"/>
    </source>
</evidence>
<dbReference type="AlphaFoldDB" id="A0A327MEQ5"/>
<dbReference type="SMART" id="SM01130">
    <property type="entry name" value="DHDPS"/>
    <property type="match status" value="1"/>
</dbReference>
<dbReference type="SUPFAM" id="SSF51569">
    <property type="entry name" value="Aldolase"/>
    <property type="match status" value="1"/>
</dbReference>
<dbReference type="EMBL" id="QLIX01000001">
    <property type="protein sequence ID" value="RAI60742.1"/>
    <property type="molecule type" value="Genomic_DNA"/>
</dbReference>
<feature type="binding site" evidence="4">
    <location>
        <position position="221"/>
    </location>
    <ligand>
        <name>pyruvate</name>
        <dbReference type="ChEBI" id="CHEBI:15361"/>
    </ligand>
</feature>
<feature type="active site" description="Schiff-base intermediate with substrate" evidence="3">
    <location>
        <position position="178"/>
    </location>
</feature>
<dbReference type="Pfam" id="PF00701">
    <property type="entry name" value="DHDPS"/>
    <property type="match status" value="1"/>
</dbReference>
<dbReference type="PANTHER" id="PTHR12128">
    <property type="entry name" value="DIHYDRODIPICOLINATE SYNTHASE"/>
    <property type="match status" value="1"/>
</dbReference>
<dbReference type="OrthoDB" id="7157803at2"/>
<comment type="similarity">
    <text evidence="2">Belongs to the DapA family.</text>
</comment>
<feature type="active site" description="Proton donor/acceptor" evidence="3">
    <location>
        <position position="148"/>
    </location>
</feature>
<dbReference type="GO" id="GO:0008840">
    <property type="term" value="F:4-hydroxy-tetrahydrodipicolinate synthase activity"/>
    <property type="evidence" value="ECO:0007669"/>
    <property type="project" value="TreeGrafter"/>
</dbReference>
<evidence type="ECO:0000256" key="4">
    <source>
        <dbReference type="PIRSR" id="PIRSR001365-2"/>
    </source>
</evidence>
<comment type="caution">
    <text evidence="5">The sequence shown here is derived from an EMBL/GenBank/DDBJ whole genome shotgun (WGS) entry which is preliminary data.</text>
</comment>
<feature type="binding site" evidence="4">
    <location>
        <position position="57"/>
    </location>
    <ligand>
        <name>pyruvate</name>
        <dbReference type="ChEBI" id="CHEBI:15361"/>
    </ligand>
</feature>
<protein>
    <submittedName>
        <fullName evidence="5">Dihydrodipicolinate synthase family protein</fullName>
    </submittedName>
</protein>
<name>A0A327MEQ5_9PROT</name>
<evidence type="ECO:0000256" key="2">
    <source>
        <dbReference type="PIRNR" id="PIRNR001365"/>
    </source>
</evidence>
<dbReference type="Proteomes" id="UP000249065">
    <property type="component" value="Unassembled WGS sequence"/>
</dbReference>
<dbReference type="InterPro" id="IPR013785">
    <property type="entry name" value="Aldolase_TIM"/>
</dbReference>
<proteinExistence type="inferred from homology"/>